<sequence>SNDVEPESVRKGSDAPIIKDWVSDDEEEKVEKKEVKPSIN</sequence>
<dbReference type="EMBL" id="BKCJ011381237">
    <property type="protein sequence ID" value="GFD27970.1"/>
    <property type="molecule type" value="Genomic_DNA"/>
</dbReference>
<feature type="region of interest" description="Disordered" evidence="1">
    <location>
        <begin position="1"/>
        <end position="40"/>
    </location>
</feature>
<feature type="compositionally biased region" description="Basic and acidic residues" evidence="1">
    <location>
        <begin position="29"/>
        <end position="40"/>
    </location>
</feature>
<organism evidence="2">
    <name type="scientific">Tanacetum cinerariifolium</name>
    <name type="common">Dalmatian daisy</name>
    <name type="synonym">Chrysanthemum cinerariifolium</name>
    <dbReference type="NCBI Taxonomy" id="118510"/>
    <lineage>
        <taxon>Eukaryota</taxon>
        <taxon>Viridiplantae</taxon>
        <taxon>Streptophyta</taxon>
        <taxon>Embryophyta</taxon>
        <taxon>Tracheophyta</taxon>
        <taxon>Spermatophyta</taxon>
        <taxon>Magnoliopsida</taxon>
        <taxon>eudicotyledons</taxon>
        <taxon>Gunneridae</taxon>
        <taxon>Pentapetalae</taxon>
        <taxon>asterids</taxon>
        <taxon>campanulids</taxon>
        <taxon>Asterales</taxon>
        <taxon>Asteraceae</taxon>
        <taxon>Asteroideae</taxon>
        <taxon>Anthemideae</taxon>
        <taxon>Anthemidinae</taxon>
        <taxon>Tanacetum</taxon>
    </lineage>
</organism>
<evidence type="ECO:0000313" key="2">
    <source>
        <dbReference type="EMBL" id="GFD27970.1"/>
    </source>
</evidence>
<comment type="caution">
    <text evidence="2">The sequence shown here is derived from an EMBL/GenBank/DDBJ whole genome shotgun (WGS) entry which is preliminary data.</text>
</comment>
<proteinExistence type="predicted"/>
<name>A0A699UZJ9_TANCI</name>
<protein>
    <submittedName>
        <fullName evidence="2">Uncharacterized protein</fullName>
    </submittedName>
</protein>
<evidence type="ECO:0000256" key="1">
    <source>
        <dbReference type="SAM" id="MobiDB-lite"/>
    </source>
</evidence>
<gene>
    <name evidence="2" type="ORF">Tci_899939</name>
</gene>
<reference evidence="2" key="1">
    <citation type="journal article" date="2019" name="Sci. Rep.">
        <title>Draft genome of Tanacetum cinerariifolium, the natural source of mosquito coil.</title>
        <authorList>
            <person name="Yamashiro T."/>
            <person name="Shiraishi A."/>
            <person name="Satake H."/>
            <person name="Nakayama K."/>
        </authorList>
    </citation>
    <scope>NUCLEOTIDE SEQUENCE</scope>
</reference>
<feature type="non-terminal residue" evidence="2">
    <location>
        <position position="1"/>
    </location>
</feature>
<dbReference type="AlphaFoldDB" id="A0A699UZJ9"/>
<accession>A0A699UZJ9</accession>